<comment type="caution">
    <text evidence="5">The sequence shown here is derived from an EMBL/GenBank/DDBJ whole genome shotgun (WGS) entry which is preliminary data.</text>
</comment>
<evidence type="ECO:0000256" key="4">
    <source>
        <dbReference type="SAM" id="SignalP"/>
    </source>
</evidence>
<protein>
    <submittedName>
        <fullName evidence="5">Uncharacterized protein</fullName>
    </submittedName>
</protein>
<dbReference type="PANTHER" id="PTHR24369:SF210">
    <property type="entry name" value="CHAOPTIN-RELATED"/>
    <property type="match status" value="1"/>
</dbReference>
<dbReference type="SMART" id="SM00369">
    <property type="entry name" value="LRR_TYP"/>
    <property type="match status" value="8"/>
</dbReference>
<evidence type="ECO:0000256" key="2">
    <source>
        <dbReference type="ARBA" id="ARBA00022729"/>
    </source>
</evidence>
<evidence type="ECO:0000256" key="1">
    <source>
        <dbReference type="ARBA" id="ARBA00022614"/>
    </source>
</evidence>
<sequence length="338" mass="38857">MASRVFLLFVLLQLVQSDKLLFEQGKMRLGTHGRKRNYYNVHHIDEKLIGQGHQLVVVRAWMETVHPEAVRNLRSLENLVMAKCHIVKVENKAFVNLPNLTALRLNDNDIGEVKKGVFNELPIKVLSLQRNAIKKIDSGAFDDMPNLYKIKLNSNRLKSWDSAWFKNCPKLTELYFRRNRLNHLPASAFANIKGTHLVDGERVMDTKIFLSKNKLGTITPESFYNLEAISQLYLDRNNITEVPGGAFRDLKEIHVIYLARNKIDEVKDNAFPKVRSIGILDFSSNLLECLPYGLVTVANITNLEKNNGSCSCIRDYKARLEKEQRKNEISYEKEDCPE</sequence>
<feature type="chain" id="PRO_5035303464" evidence="4">
    <location>
        <begin position="18"/>
        <end position="338"/>
    </location>
</feature>
<dbReference type="InterPro" id="IPR001611">
    <property type="entry name" value="Leu-rich_rpt"/>
</dbReference>
<dbReference type="Pfam" id="PF13306">
    <property type="entry name" value="LRR_5"/>
    <property type="match status" value="1"/>
</dbReference>
<dbReference type="EMBL" id="JABDTM020026351">
    <property type="protein sequence ID" value="KAH0812034.1"/>
    <property type="molecule type" value="Genomic_DNA"/>
</dbReference>
<name>A0A8J6L5U8_TENMO</name>
<keyword evidence="2 4" id="KW-0732">Signal</keyword>
<accession>A0A8J6L5U8</accession>
<evidence type="ECO:0000256" key="3">
    <source>
        <dbReference type="ARBA" id="ARBA00022737"/>
    </source>
</evidence>
<organism evidence="5 6">
    <name type="scientific">Tenebrio molitor</name>
    <name type="common">Yellow mealworm beetle</name>
    <dbReference type="NCBI Taxonomy" id="7067"/>
    <lineage>
        <taxon>Eukaryota</taxon>
        <taxon>Metazoa</taxon>
        <taxon>Ecdysozoa</taxon>
        <taxon>Arthropoda</taxon>
        <taxon>Hexapoda</taxon>
        <taxon>Insecta</taxon>
        <taxon>Pterygota</taxon>
        <taxon>Neoptera</taxon>
        <taxon>Endopterygota</taxon>
        <taxon>Coleoptera</taxon>
        <taxon>Polyphaga</taxon>
        <taxon>Cucujiformia</taxon>
        <taxon>Tenebrionidae</taxon>
        <taxon>Tenebrio</taxon>
    </lineage>
</organism>
<dbReference type="InterPro" id="IPR003591">
    <property type="entry name" value="Leu-rich_rpt_typical-subtyp"/>
</dbReference>
<reference evidence="5" key="2">
    <citation type="submission" date="2021-08" db="EMBL/GenBank/DDBJ databases">
        <authorList>
            <person name="Eriksson T."/>
        </authorList>
    </citation>
    <scope>NUCLEOTIDE SEQUENCE</scope>
    <source>
        <strain evidence="5">Stoneville</strain>
        <tissue evidence="5">Whole head</tissue>
    </source>
</reference>
<dbReference type="InterPro" id="IPR026906">
    <property type="entry name" value="LRR_5"/>
</dbReference>
<dbReference type="PANTHER" id="PTHR24369">
    <property type="entry name" value="ANTIGEN BSP, PUTATIVE-RELATED"/>
    <property type="match status" value="1"/>
</dbReference>
<reference evidence="5" key="1">
    <citation type="journal article" date="2020" name="J Insects Food Feed">
        <title>The yellow mealworm (Tenebrio molitor) genome: a resource for the emerging insects as food and feed industry.</title>
        <authorList>
            <person name="Eriksson T."/>
            <person name="Andere A."/>
            <person name="Kelstrup H."/>
            <person name="Emery V."/>
            <person name="Picard C."/>
        </authorList>
    </citation>
    <scope>NUCLEOTIDE SEQUENCE</scope>
    <source>
        <strain evidence="5">Stoneville</strain>
        <tissue evidence="5">Whole head</tissue>
    </source>
</reference>
<gene>
    <name evidence="5" type="ORF">GEV33_010760</name>
</gene>
<dbReference type="Pfam" id="PF13855">
    <property type="entry name" value="LRR_8"/>
    <property type="match status" value="1"/>
</dbReference>
<evidence type="ECO:0000313" key="6">
    <source>
        <dbReference type="Proteomes" id="UP000719412"/>
    </source>
</evidence>
<dbReference type="Proteomes" id="UP000719412">
    <property type="component" value="Unassembled WGS sequence"/>
</dbReference>
<dbReference type="GO" id="GO:0005886">
    <property type="term" value="C:plasma membrane"/>
    <property type="evidence" value="ECO:0007669"/>
    <property type="project" value="TreeGrafter"/>
</dbReference>
<keyword evidence="3" id="KW-0677">Repeat</keyword>
<dbReference type="AlphaFoldDB" id="A0A8J6L5U8"/>
<dbReference type="InterPro" id="IPR050541">
    <property type="entry name" value="LRR_TM_domain-containing"/>
</dbReference>
<keyword evidence="6" id="KW-1185">Reference proteome</keyword>
<feature type="signal peptide" evidence="4">
    <location>
        <begin position="1"/>
        <end position="17"/>
    </location>
</feature>
<dbReference type="Gene3D" id="3.80.10.10">
    <property type="entry name" value="Ribonuclease Inhibitor"/>
    <property type="match status" value="2"/>
</dbReference>
<evidence type="ECO:0000313" key="5">
    <source>
        <dbReference type="EMBL" id="KAH0812034.1"/>
    </source>
</evidence>
<keyword evidence="1" id="KW-0433">Leucine-rich repeat</keyword>
<dbReference type="InterPro" id="IPR032675">
    <property type="entry name" value="LRR_dom_sf"/>
</dbReference>
<proteinExistence type="predicted"/>
<dbReference type="SUPFAM" id="SSF52058">
    <property type="entry name" value="L domain-like"/>
    <property type="match status" value="1"/>
</dbReference>